<evidence type="ECO:0000313" key="3">
    <source>
        <dbReference type="Proteomes" id="UP001362999"/>
    </source>
</evidence>
<organism evidence="2 3">
    <name type="scientific">Favolaschia claudopus</name>
    <dbReference type="NCBI Taxonomy" id="2862362"/>
    <lineage>
        <taxon>Eukaryota</taxon>
        <taxon>Fungi</taxon>
        <taxon>Dikarya</taxon>
        <taxon>Basidiomycota</taxon>
        <taxon>Agaricomycotina</taxon>
        <taxon>Agaricomycetes</taxon>
        <taxon>Agaricomycetidae</taxon>
        <taxon>Agaricales</taxon>
        <taxon>Marasmiineae</taxon>
        <taxon>Mycenaceae</taxon>
        <taxon>Favolaschia</taxon>
    </lineage>
</organism>
<sequence length="130" mass="14667">MSSSLAINIFPTSFLLFLLPTTKTRIEHSTPFDSIVAVLFCCCFCFASSLSLVLSVFFSFSFCLLLSRRHVLLEGCEGPESERWMVDGNSTMRWGWIDAARAPSLSVDDVVVESCRCWPTRGREGRPLRF</sequence>
<feature type="transmembrane region" description="Helical" evidence="1">
    <location>
        <begin position="34"/>
        <end position="65"/>
    </location>
</feature>
<dbReference type="EMBL" id="JAWWNJ010000155">
    <property type="protein sequence ID" value="KAK6980956.1"/>
    <property type="molecule type" value="Genomic_DNA"/>
</dbReference>
<dbReference type="AlphaFoldDB" id="A0AAV9ZG03"/>
<evidence type="ECO:0000256" key="1">
    <source>
        <dbReference type="SAM" id="Phobius"/>
    </source>
</evidence>
<dbReference type="Proteomes" id="UP001362999">
    <property type="component" value="Unassembled WGS sequence"/>
</dbReference>
<comment type="caution">
    <text evidence="2">The sequence shown here is derived from an EMBL/GenBank/DDBJ whole genome shotgun (WGS) entry which is preliminary data.</text>
</comment>
<evidence type="ECO:0000313" key="2">
    <source>
        <dbReference type="EMBL" id="KAK6980956.1"/>
    </source>
</evidence>
<accession>A0AAV9ZG03</accession>
<keyword evidence="1" id="KW-0472">Membrane</keyword>
<proteinExistence type="predicted"/>
<reference evidence="2 3" key="1">
    <citation type="journal article" date="2024" name="J Genomics">
        <title>Draft genome sequencing and assembly of Favolaschia claudopus CIRM-BRFM 2984 isolated from oak limbs.</title>
        <authorList>
            <person name="Navarro D."/>
            <person name="Drula E."/>
            <person name="Chaduli D."/>
            <person name="Cazenave R."/>
            <person name="Ahrendt S."/>
            <person name="Wang J."/>
            <person name="Lipzen A."/>
            <person name="Daum C."/>
            <person name="Barry K."/>
            <person name="Grigoriev I.V."/>
            <person name="Favel A."/>
            <person name="Rosso M.N."/>
            <person name="Martin F."/>
        </authorList>
    </citation>
    <scope>NUCLEOTIDE SEQUENCE [LARGE SCALE GENOMIC DNA]</scope>
    <source>
        <strain evidence="2 3">CIRM-BRFM 2984</strain>
    </source>
</reference>
<keyword evidence="3" id="KW-1185">Reference proteome</keyword>
<protein>
    <recommendedName>
        <fullName evidence="4">Transmembrane protein</fullName>
    </recommendedName>
</protein>
<keyword evidence="1" id="KW-1133">Transmembrane helix</keyword>
<gene>
    <name evidence="2" type="ORF">R3P38DRAFT_3116894</name>
</gene>
<evidence type="ECO:0008006" key="4">
    <source>
        <dbReference type="Google" id="ProtNLM"/>
    </source>
</evidence>
<keyword evidence="1" id="KW-0812">Transmembrane</keyword>
<name>A0AAV9ZG03_9AGAR</name>